<dbReference type="AlphaFoldDB" id="A0A319BP05"/>
<gene>
    <name evidence="1" type="ORF">BO88DRAFT_400739</name>
</gene>
<evidence type="ECO:0000313" key="1">
    <source>
        <dbReference type="EMBL" id="PYH75116.1"/>
    </source>
</evidence>
<reference evidence="1" key="1">
    <citation type="submission" date="2016-12" db="EMBL/GenBank/DDBJ databases">
        <title>The genomes of Aspergillus section Nigri reveals drivers in fungal speciation.</title>
        <authorList>
            <consortium name="DOE Joint Genome Institute"/>
            <person name="Vesth T.C."/>
            <person name="Nybo J."/>
            <person name="Theobald S."/>
            <person name="Brandl J."/>
            <person name="Frisvad J.C."/>
            <person name="Nielsen K.F."/>
            <person name="Lyhne E.K."/>
            <person name="Kogle M.E."/>
            <person name="Kuo A."/>
            <person name="Riley R."/>
            <person name="Clum A."/>
            <person name="Nolan M."/>
            <person name="Lipzen A."/>
            <person name="Salamov A."/>
            <person name="Henrissat B."/>
            <person name="Wiebenga A."/>
            <person name="De Vries R.P."/>
            <person name="Grigoriev I.V."/>
            <person name="Mortensen U.H."/>
            <person name="Andersen M.R."/>
            <person name="Baker S.E."/>
        </authorList>
    </citation>
    <scope>NUCLEOTIDE SEQUENCE [LARGE SCALE GENOMIC DNA]</scope>
    <source>
        <strain evidence="1">CBS 113365</strain>
    </source>
</reference>
<dbReference type="Proteomes" id="UP000248405">
    <property type="component" value="Unassembled WGS sequence"/>
</dbReference>
<accession>A0A319BP05</accession>
<evidence type="ECO:0000313" key="2">
    <source>
        <dbReference type="Proteomes" id="UP000248405"/>
    </source>
</evidence>
<keyword evidence="2" id="KW-1185">Reference proteome</keyword>
<dbReference type="GeneID" id="37210258"/>
<organism evidence="1 2">
    <name type="scientific">Aspergillus vadensis (strain CBS 113365 / IMI 142717 / IBT 24658)</name>
    <dbReference type="NCBI Taxonomy" id="1448311"/>
    <lineage>
        <taxon>Eukaryota</taxon>
        <taxon>Fungi</taxon>
        <taxon>Dikarya</taxon>
        <taxon>Ascomycota</taxon>
        <taxon>Pezizomycotina</taxon>
        <taxon>Eurotiomycetes</taxon>
        <taxon>Eurotiomycetidae</taxon>
        <taxon>Eurotiales</taxon>
        <taxon>Aspergillaceae</taxon>
        <taxon>Aspergillus</taxon>
        <taxon>Aspergillus subgen. Circumdati</taxon>
    </lineage>
</organism>
<protein>
    <submittedName>
        <fullName evidence="1">Uncharacterized protein</fullName>
    </submittedName>
</protein>
<name>A0A319BP05_ASPVC</name>
<dbReference type="EMBL" id="KZ821614">
    <property type="protein sequence ID" value="PYH75116.1"/>
    <property type="molecule type" value="Genomic_DNA"/>
</dbReference>
<dbReference type="RefSeq" id="XP_025568910.1">
    <property type="nucleotide sequence ID" value="XM_025705666.1"/>
</dbReference>
<proteinExistence type="predicted"/>
<sequence>MSTESRRVFLVLTLKLGGGEVTANERTRVRVREKWRLMSHFSWVRQSIGSFSTE</sequence>